<dbReference type="OrthoDB" id="5416011at2759"/>
<feature type="coiled-coil region" evidence="1">
    <location>
        <begin position="220"/>
        <end position="247"/>
    </location>
</feature>
<reference evidence="3" key="1">
    <citation type="submission" date="2021-03" db="EMBL/GenBank/DDBJ databases">
        <title>Comparative genomics and phylogenomic investigation of the class Geoglossomycetes provide insights into ecological specialization and systematics.</title>
        <authorList>
            <person name="Melie T."/>
            <person name="Pirro S."/>
            <person name="Miller A.N."/>
            <person name="Quandt A."/>
        </authorList>
    </citation>
    <scope>NUCLEOTIDE SEQUENCE</scope>
    <source>
        <strain evidence="3">GBOQ0MN5Z8</strain>
    </source>
</reference>
<dbReference type="AlphaFoldDB" id="A0A9P8I108"/>
<name>A0A9P8I108_9PEZI</name>
<feature type="region of interest" description="Disordered" evidence="2">
    <location>
        <begin position="612"/>
        <end position="650"/>
    </location>
</feature>
<dbReference type="Proteomes" id="UP000698800">
    <property type="component" value="Unassembled WGS sequence"/>
</dbReference>
<comment type="caution">
    <text evidence="3">The sequence shown here is derived from an EMBL/GenBank/DDBJ whole genome shotgun (WGS) entry which is preliminary data.</text>
</comment>
<keyword evidence="1" id="KW-0175">Coiled coil</keyword>
<proteinExistence type="predicted"/>
<feature type="compositionally biased region" description="Polar residues" evidence="2">
    <location>
        <begin position="190"/>
        <end position="204"/>
    </location>
</feature>
<evidence type="ECO:0000313" key="4">
    <source>
        <dbReference type="Proteomes" id="UP000698800"/>
    </source>
</evidence>
<sequence>MPAASDQRATKPPQIAYHPIQAGYLQHLTDAYATPRIEYSRALAPRNPYIARADEIGPYHNIPGVGHLGLDLIPPSPWKEGDELVNPEEATYLFEKAREKARAEHERLDIDNMLEGEKLRSQEVWLRNLRKDELIRQHRIDIWNRFTEEKQAYPPHRYRQPQSNFDSASHLEYPKSHQHFHNGPAVGTPQGKSMRSQQSQSTGLTGDLPSPSGLDPYLIRQSVESAIDRFQSQLNEMELKRLMSEKQLGNVLDHFGDHIGKTPSAPLQSRVSVPALDTPMGLEEGAAGRPTFESEDVNAPIASGLCDDPSAMLPGYRASSLTPSRRPYNLPPPQIDHSQSPSTVAPYISTNNQNIPGRLPMRSSFGSNEVHVQNAIHDPLFGDFAQPQSISHPDQLTTIREALGSSLTPARLWVANRWVQNSQQAGKAVETTAVGAPSTGRSSNVELYQGKSPHGGMHRDSNPGTSQSTEVRPMTGIHSGGGRAAAQPKKTTNRVPKKREKKTWYNKYLQGVEHPTNIPTKEYIGATLAEGQPARDAKPRTRGRKAPLKFDEKRGFPLKQSLANEMIMRGIVQASYTNAKSIVSGTSSPGRLGEGSHLIADVLAATGGTIHGLPTNSESAIPVPTATDRKPYETFAGSGSTTRPGGRNQRIPVSMLFSTLQSRKVNTIPSVSTSEIPPI</sequence>
<protein>
    <submittedName>
        <fullName evidence="3">Uncharacterized protein</fullName>
    </submittedName>
</protein>
<organism evidence="3 4">
    <name type="scientific">Glutinoglossum americanum</name>
    <dbReference type="NCBI Taxonomy" id="1670608"/>
    <lineage>
        <taxon>Eukaryota</taxon>
        <taxon>Fungi</taxon>
        <taxon>Dikarya</taxon>
        <taxon>Ascomycota</taxon>
        <taxon>Pezizomycotina</taxon>
        <taxon>Geoglossomycetes</taxon>
        <taxon>Geoglossales</taxon>
        <taxon>Geoglossaceae</taxon>
        <taxon>Glutinoglossum</taxon>
    </lineage>
</organism>
<feature type="region of interest" description="Disordered" evidence="2">
    <location>
        <begin position="175"/>
        <end position="216"/>
    </location>
</feature>
<accession>A0A9P8I108</accession>
<feature type="region of interest" description="Disordered" evidence="2">
    <location>
        <begin position="451"/>
        <end position="499"/>
    </location>
</feature>
<evidence type="ECO:0000256" key="1">
    <source>
        <dbReference type="SAM" id="Coils"/>
    </source>
</evidence>
<evidence type="ECO:0000256" key="2">
    <source>
        <dbReference type="SAM" id="MobiDB-lite"/>
    </source>
</evidence>
<keyword evidence="4" id="KW-1185">Reference proteome</keyword>
<gene>
    <name evidence="3" type="ORF">FGG08_006686</name>
</gene>
<evidence type="ECO:0000313" key="3">
    <source>
        <dbReference type="EMBL" id="KAH0536446.1"/>
    </source>
</evidence>
<dbReference type="EMBL" id="JAGHQL010000205">
    <property type="protein sequence ID" value="KAH0536446.1"/>
    <property type="molecule type" value="Genomic_DNA"/>
</dbReference>